<dbReference type="InterPro" id="IPR010697">
    <property type="entry name" value="YspA"/>
</dbReference>
<accession>A0A9D2J5C5</accession>
<proteinExistence type="predicted"/>
<name>A0A9D2J5C5_9MICO</name>
<dbReference type="PANTHER" id="PTHR38440:SF1">
    <property type="entry name" value="UPF0398 PROTEIN SPR0331"/>
    <property type="match status" value="1"/>
</dbReference>
<dbReference type="Proteomes" id="UP000824037">
    <property type="component" value="Unassembled WGS sequence"/>
</dbReference>
<dbReference type="PANTHER" id="PTHR38440">
    <property type="entry name" value="UPF0398 PROTEIN YPSA"/>
    <property type="match status" value="1"/>
</dbReference>
<dbReference type="SUPFAM" id="SSF102405">
    <property type="entry name" value="MCP/YpsA-like"/>
    <property type="match status" value="1"/>
</dbReference>
<gene>
    <name evidence="1" type="ORF">H9815_15860</name>
</gene>
<reference evidence="1" key="1">
    <citation type="journal article" date="2021" name="PeerJ">
        <title>Extensive microbial diversity within the chicken gut microbiome revealed by metagenomics and culture.</title>
        <authorList>
            <person name="Gilroy R."/>
            <person name="Ravi A."/>
            <person name="Getino M."/>
            <person name="Pursley I."/>
            <person name="Horton D.L."/>
            <person name="Alikhan N.F."/>
            <person name="Baker D."/>
            <person name="Gharbi K."/>
            <person name="Hall N."/>
            <person name="Watson M."/>
            <person name="Adriaenssens E.M."/>
            <person name="Foster-Nyarko E."/>
            <person name="Jarju S."/>
            <person name="Secka A."/>
            <person name="Antonio M."/>
            <person name="Oren A."/>
            <person name="Chaudhuri R.R."/>
            <person name="La Ragione R."/>
            <person name="Hildebrand F."/>
            <person name="Pallen M.J."/>
        </authorList>
    </citation>
    <scope>NUCLEOTIDE SEQUENCE</scope>
    <source>
        <strain evidence="1">ChiGjej4B4-7305</strain>
    </source>
</reference>
<sequence>MSARSPLRVAVTGHRFFDEAAAAYISDRVGEVLDAAGAEERPVRVVTSLAEGADQLVAQVAIRRGIPVEVIVPAAGYAESLAAEQDRRQYRELVAQADTVRTLEHPAPSPAAYLDAGLAMLAGADRLIAVWDGGPARGVGGSAEIVARARELGLDLQVIWPPGYDRPR</sequence>
<evidence type="ECO:0000313" key="2">
    <source>
        <dbReference type="Proteomes" id="UP000824037"/>
    </source>
</evidence>
<evidence type="ECO:0008006" key="3">
    <source>
        <dbReference type="Google" id="ProtNLM"/>
    </source>
</evidence>
<organism evidence="1 2">
    <name type="scientific">Candidatus Ruania gallistercoris</name>
    <dbReference type="NCBI Taxonomy" id="2838746"/>
    <lineage>
        <taxon>Bacteria</taxon>
        <taxon>Bacillati</taxon>
        <taxon>Actinomycetota</taxon>
        <taxon>Actinomycetes</taxon>
        <taxon>Micrococcales</taxon>
        <taxon>Ruaniaceae</taxon>
        <taxon>Ruania</taxon>
    </lineage>
</organism>
<reference evidence="1" key="2">
    <citation type="submission" date="2021-04" db="EMBL/GenBank/DDBJ databases">
        <authorList>
            <person name="Gilroy R."/>
        </authorList>
    </citation>
    <scope>NUCLEOTIDE SEQUENCE</scope>
    <source>
        <strain evidence="1">ChiGjej4B4-7305</strain>
    </source>
</reference>
<dbReference type="AlphaFoldDB" id="A0A9D2J5C5"/>
<comment type="caution">
    <text evidence="1">The sequence shown here is derived from an EMBL/GenBank/DDBJ whole genome shotgun (WGS) entry which is preliminary data.</text>
</comment>
<dbReference type="EMBL" id="DXBY01000274">
    <property type="protein sequence ID" value="HIZ37251.1"/>
    <property type="molecule type" value="Genomic_DNA"/>
</dbReference>
<protein>
    <recommendedName>
        <fullName evidence="3">DUF1273 family protein</fullName>
    </recommendedName>
</protein>
<evidence type="ECO:0000313" key="1">
    <source>
        <dbReference type="EMBL" id="HIZ37251.1"/>
    </source>
</evidence>
<dbReference type="Gene3D" id="3.40.50.450">
    <property type="match status" value="1"/>
</dbReference>